<name>A0ABR8YYP3_9MICO</name>
<dbReference type="Proteomes" id="UP000661894">
    <property type="component" value="Unassembled WGS sequence"/>
</dbReference>
<gene>
    <name evidence="1" type="ORF">H9624_02490</name>
</gene>
<evidence type="ECO:0000313" key="2">
    <source>
        <dbReference type="Proteomes" id="UP000661894"/>
    </source>
</evidence>
<dbReference type="RefSeq" id="WP_251838329.1">
    <property type="nucleotide sequence ID" value="NZ_JACSPO010000001.1"/>
</dbReference>
<comment type="caution">
    <text evidence="1">The sequence shown here is derived from an EMBL/GenBank/DDBJ whole genome shotgun (WGS) entry which is preliminary data.</text>
</comment>
<accession>A0ABR8YYP3</accession>
<organism evidence="1 2">
    <name type="scientific">Oceanitalea stevensii</name>
    <dbReference type="NCBI Taxonomy" id="2763072"/>
    <lineage>
        <taxon>Bacteria</taxon>
        <taxon>Bacillati</taxon>
        <taxon>Actinomycetota</taxon>
        <taxon>Actinomycetes</taxon>
        <taxon>Micrococcales</taxon>
        <taxon>Bogoriellaceae</taxon>
        <taxon>Georgenia</taxon>
    </lineage>
</organism>
<sequence>MSLSVAEAPSRRRTRVDGVLVAVTYRPSGSPVGLVGRLTDGTTEVDLVWLGRREIPGITPGRRLVAEGVVHPGGLRPTIFNPAYRLLREDS</sequence>
<dbReference type="CDD" id="cd04488">
    <property type="entry name" value="RecG_wedge_OBF"/>
    <property type="match status" value="1"/>
</dbReference>
<proteinExistence type="predicted"/>
<keyword evidence="2" id="KW-1185">Reference proteome</keyword>
<protein>
    <submittedName>
        <fullName evidence="1">OB-fold nucleic acid binding domain-containing protein</fullName>
    </submittedName>
</protein>
<evidence type="ECO:0000313" key="1">
    <source>
        <dbReference type="EMBL" id="MBD8061193.1"/>
    </source>
</evidence>
<reference evidence="1 2" key="1">
    <citation type="submission" date="2020-08" db="EMBL/GenBank/DDBJ databases">
        <title>A Genomic Blueprint of the Chicken Gut Microbiome.</title>
        <authorList>
            <person name="Gilroy R."/>
            <person name="Ravi A."/>
            <person name="Getino M."/>
            <person name="Pursley I."/>
            <person name="Horton D.L."/>
            <person name="Alikhan N.-F."/>
            <person name="Baker D."/>
            <person name="Gharbi K."/>
            <person name="Hall N."/>
            <person name="Watson M."/>
            <person name="Adriaenssens E.M."/>
            <person name="Foster-Nyarko E."/>
            <person name="Jarju S."/>
            <person name="Secka A."/>
            <person name="Antonio M."/>
            <person name="Oren A."/>
            <person name="Chaudhuri R."/>
            <person name="La Ragione R.M."/>
            <person name="Hildebrand F."/>
            <person name="Pallen M.J."/>
        </authorList>
    </citation>
    <scope>NUCLEOTIDE SEQUENCE [LARGE SCALE GENOMIC DNA]</scope>
    <source>
        <strain evidence="1 2">Sa1BUA1</strain>
    </source>
</reference>
<dbReference type="EMBL" id="JACSPO010000001">
    <property type="protein sequence ID" value="MBD8061193.1"/>
    <property type="molecule type" value="Genomic_DNA"/>
</dbReference>